<keyword evidence="1" id="KW-0472">Membrane</keyword>
<feature type="transmembrane region" description="Helical" evidence="1">
    <location>
        <begin position="266"/>
        <end position="291"/>
    </location>
</feature>
<reference evidence="2 3" key="1">
    <citation type="submission" date="2020-06" db="EMBL/GenBank/DDBJ databases">
        <authorList>
            <person name="Li R."/>
            <person name="Bekaert M."/>
        </authorList>
    </citation>
    <scope>NUCLEOTIDE SEQUENCE [LARGE SCALE GENOMIC DNA]</scope>
    <source>
        <strain evidence="3">wild</strain>
    </source>
</reference>
<name>A0A6J8B9K4_MYTCO</name>
<proteinExistence type="predicted"/>
<dbReference type="EMBL" id="CACVKT020002661">
    <property type="protein sequence ID" value="CAC5379279.1"/>
    <property type="molecule type" value="Genomic_DNA"/>
</dbReference>
<keyword evidence="1" id="KW-0812">Transmembrane</keyword>
<dbReference type="Proteomes" id="UP000507470">
    <property type="component" value="Unassembled WGS sequence"/>
</dbReference>
<evidence type="ECO:0000313" key="2">
    <source>
        <dbReference type="EMBL" id="CAC5379279.1"/>
    </source>
</evidence>
<protein>
    <submittedName>
        <fullName evidence="2">Uncharacterized protein</fullName>
    </submittedName>
</protein>
<sequence>MVIIFTGNTESFDSRIESCQSHLLTSVLHSAGFSPVEIELKRRTNKFFTHLDKQLCYAYDTIYVGSKTEGIEGGLYYSGEESDIDAILPFLEEIYVNDGQLLLDKGFPKPEICPDKWQYMVYSSSAVFTKISLFALHDEDFPGYMKLYCPTDNPFLFGKIPLRVKHGYLENKSFQNLVRKSDAQDLNITTETTNQYESNGPAVTEKCFITSNFFTTKQESLTSDNVPCLEFNEWPPCATTWTSRQKPNGWPTDEIIKQVVLKNVCWLLLVTAIAVMRIFSGVYLCAAKIFFSHILMKYRFTVTYY</sequence>
<dbReference type="AlphaFoldDB" id="A0A6J8B9K4"/>
<accession>A0A6J8B9K4</accession>
<dbReference type="OrthoDB" id="5953127at2759"/>
<gene>
    <name evidence="2" type="ORF">MCOR_15364</name>
</gene>
<keyword evidence="3" id="KW-1185">Reference proteome</keyword>
<evidence type="ECO:0000313" key="3">
    <source>
        <dbReference type="Proteomes" id="UP000507470"/>
    </source>
</evidence>
<keyword evidence="1" id="KW-1133">Transmembrane helix</keyword>
<organism evidence="2 3">
    <name type="scientific">Mytilus coruscus</name>
    <name type="common">Sea mussel</name>
    <dbReference type="NCBI Taxonomy" id="42192"/>
    <lineage>
        <taxon>Eukaryota</taxon>
        <taxon>Metazoa</taxon>
        <taxon>Spiralia</taxon>
        <taxon>Lophotrochozoa</taxon>
        <taxon>Mollusca</taxon>
        <taxon>Bivalvia</taxon>
        <taxon>Autobranchia</taxon>
        <taxon>Pteriomorphia</taxon>
        <taxon>Mytilida</taxon>
        <taxon>Mytiloidea</taxon>
        <taxon>Mytilidae</taxon>
        <taxon>Mytilinae</taxon>
        <taxon>Mytilus</taxon>
    </lineage>
</organism>
<evidence type="ECO:0000256" key="1">
    <source>
        <dbReference type="SAM" id="Phobius"/>
    </source>
</evidence>